<protein>
    <submittedName>
        <fullName evidence="2">Uncharacterized protein</fullName>
    </submittedName>
</protein>
<dbReference type="EMBL" id="OZ035842">
    <property type="protein sequence ID" value="CAL1594680.1"/>
    <property type="molecule type" value="Genomic_DNA"/>
</dbReference>
<evidence type="ECO:0000313" key="2">
    <source>
        <dbReference type="EMBL" id="CAL1594680.1"/>
    </source>
</evidence>
<organism evidence="2 3">
    <name type="scientific">Knipowitschia caucasica</name>
    <name type="common">Caucasian dwarf goby</name>
    <name type="synonym">Pomatoschistus caucasicus</name>
    <dbReference type="NCBI Taxonomy" id="637954"/>
    <lineage>
        <taxon>Eukaryota</taxon>
        <taxon>Metazoa</taxon>
        <taxon>Chordata</taxon>
        <taxon>Craniata</taxon>
        <taxon>Vertebrata</taxon>
        <taxon>Euteleostomi</taxon>
        <taxon>Actinopterygii</taxon>
        <taxon>Neopterygii</taxon>
        <taxon>Teleostei</taxon>
        <taxon>Neoteleostei</taxon>
        <taxon>Acanthomorphata</taxon>
        <taxon>Gobiaria</taxon>
        <taxon>Gobiiformes</taxon>
        <taxon>Gobioidei</taxon>
        <taxon>Gobiidae</taxon>
        <taxon>Gobiinae</taxon>
        <taxon>Knipowitschia</taxon>
    </lineage>
</organism>
<proteinExistence type="predicted"/>
<dbReference type="AlphaFoldDB" id="A0AAV2KX86"/>
<accession>A0AAV2KX86</accession>
<dbReference type="Proteomes" id="UP001497482">
    <property type="component" value="Chromosome 20"/>
</dbReference>
<gene>
    <name evidence="2" type="ORF">KC01_LOCUS23630</name>
</gene>
<evidence type="ECO:0000313" key="3">
    <source>
        <dbReference type="Proteomes" id="UP001497482"/>
    </source>
</evidence>
<name>A0AAV2KX86_KNICA</name>
<feature type="region of interest" description="Disordered" evidence="1">
    <location>
        <begin position="93"/>
        <end position="127"/>
    </location>
</feature>
<sequence length="127" mass="14333">MDLRLTKVWKKQNIFTHINGLDRAVGWLNISNDLARVKRKTAFCLQLEPPHLKSSLGLDLKFLESVLKFHSRLPLPLLFLRFPTQALHMYSVPHRDQGGNGMDYLVSGPKRSGSGDQAGLSSQTHRA</sequence>
<keyword evidence="3" id="KW-1185">Reference proteome</keyword>
<evidence type="ECO:0000256" key="1">
    <source>
        <dbReference type="SAM" id="MobiDB-lite"/>
    </source>
</evidence>
<reference evidence="2 3" key="1">
    <citation type="submission" date="2024-04" db="EMBL/GenBank/DDBJ databases">
        <authorList>
            <person name="Waldvogel A.-M."/>
            <person name="Schoenle A."/>
        </authorList>
    </citation>
    <scope>NUCLEOTIDE SEQUENCE [LARGE SCALE GENOMIC DNA]</scope>
</reference>